<dbReference type="AlphaFoldDB" id="A0A4Q1D0D4"/>
<feature type="transmembrane region" description="Helical" evidence="7">
    <location>
        <begin position="12"/>
        <end position="45"/>
    </location>
</feature>
<keyword evidence="5 7" id="KW-0472">Membrane</keyword>
<evidence type="ECO:0000256" key="2">
    <source>
        <dbReference type="ARBA" id="ARBA00009773"/>
    </source>
</evidence>
<dbReference type="InterPro" id="IPR002549">
    <property type="entry name" value="AI-2E-like"/>
</dbReference>
<evidence type="ECO:0000256" key="7">
    <source>
        <dbReference type="SAM" id="Phobius"/>
    </source>
</evidence>
<dbReference type="Proteomes" id="UP000290545">
    <property type="component" value="Unassembled WGS sequence"/>
</dbReference>
<evidence type="ECO:0000313" key="9">
    <source>
        <dbReference type="Proteomes" id="UP000290545"/>
    </source>
</evidence>
<protein>
    <submittedName>
        <fullName evidence="8">AI-2E family transporter</fullName>
    </submittedName>
</protein>
<evidence type="ECO:0000256" key="6">
    <source>
        <dbReference type="SAM" id="MobiDB-lite"/>
    </source>
</evidence>
<feature type="transmembrane region" description="Helical" evidence="7">
    <location>
        <begin position="304"/>
        <end position="330"/>
    </location>
</feature>
<dbReference type="EMBL" id="SDHZ01000004">
    <property type="protein sequence ID" value="RXK81203.1"/>
    <property type="molecule type" value="Genomic_DNA"/>
</dbReference>
<dbReference type="PANTHER" id="PTHR21716">
    <property type="entry name" value="TRANSMEMBRANE PROTEIN"/>
    <property type="match status" value="1"/>
</dbReference>
<dbReference type="PANTHER" id="PTHR21716:SF4">
    <property type="entry name" value="TRANSMEMBRANE PROTEIN 245"/>
    <property type="match status" value="1"/>
</dbReference>
<comment type="subcellular location">
    <subcellularLocation>
        <location evidence="1">Membrane</location>
        <topology evidence="1">Multi-pass membrane protein</topology>
    </subcellularLocation>
</comment>
<dbReference type="GO" id="GO:0016020">
    <property type="term" value="C:membrane"/>
    <property type="evidence" value="ECO:0007669"/>
    <property type="project" value="UniProtKB-SubCell"/>
</dbReference>
<organism evidence="8 9">
    <name type="scientific">Filimonas effusa</name>
    <dbReference type="NCBI Taxonomy" id="2508721"/>
    <lineage>
        <taxon>Bacteria</taxon>
        <taxon>Pseudomonadati</taxon>
        <taxon>Bacteroidota</taxon>
        <taxon>Chitinophagia</taxon>
        <taxon>Chitinophagales</taxon>
        <taxon>Chitinophagaceae</taxon>
        <taxon>Filimonas</taxon>
    </lineage>
</organism>
<evidence type="ECO:0000256" key="1">
    <source>
        <dbReference type="ARBA" id="ARBA00004141"/>
    </source>
</evidence>
<gene>
    <name evidence="8" type="ORF">ESB13_19890</name>
</gene>
<keyword evidence="9" id="KW-1185">Reference proteome</keyword>
<evidence type="ECO:0000256" key="3">
    <source>
        <dbReference type="ARBA" id="ARBA00022692"/>
    </source>
</evidence>
<feature type="transmembrane region" description="Helical" evidence="7">
    <location>
        <begin position="66"/>
        <end position="88"/>
    </location>
</feature>
<sequence>MENNPTMKVNRYFLLAIILIFGAFLFASLIQFFSAFLGAVIIYVLSKPALEKLIKGRHWRKPVASLLLILISFFIILLPIGLLTTLLYNKVSGVVENPQPLLDAFKRFDNSIQSRFHVSLFTDQRLEKMQASATGILTAAVGQGINMFSMILMMYFLLYFMMQNINRMEAAIIFYLPFPRSKIELFGKELVSQTFSNSVGIPLICVVQGFLGYFCYIITGVPEPGFWGVVTGAASIIPIVGAAAIWFPIGVYLLATGHNWQCAFVVAYGVLVIGISDNVVRFLLARWMADVHPIITVLGVIMGLKYFGITGLIFGPLLISWFLLLLRIYYTEFQQPLTNRRTVKARQLMPSYFQPFLGKTKKKTKPGKLPGQDAVDRR</sequence>
<name>A0A4Q1D0D4_9BACT</name>
<reference evidence="8 9" key="1">
    <citation type="submission" date="2019-01" db="EMBL/GenBank/DDBJ databases">
        <title>Filimonas sp. strain TTM-71.</title>
        <authorList>
            <person name="Chen W.-M."/>
        </authorList>
    </citation>
    <scope>NUCLEOTIDE SEQUENCE [LARGE SCALE GENOMIC DNA]</scope>
    <source>
        <strain evidence="8 9">TTM-71</strain>
    </source>
</reference>
<feature type="transmembrane region" description="Helical" evidence="7">
    <location>
        <begin position="262"/>
        <end position="284"/>
    </location>
</feature>
<accession>A0A4Q1D0D4</accession>
<feature type="transmembrane region" description="Helical" evidence="7">
    <location>
        <begin position="199"/>
        <end position="219"/>
    </location>
</feature>
<comment type="caution">
    <text evidence="8">The sequence shown here is derived from an EMBL/GenBank/DDBJ whole genome shotgun (WGS) entry which is preliminary data.</text>
</comment>
<keyword evidence="4 7" id="KW-1133">Transmembrane helix</keyword>
<evidence type="ECO:0000256" key="4">
    <source>
        <dbReference type="ARBA" id="ARBA00022989"/>
    </source>
</evidence>
<dbReference type="OrthoDB" id="9773730at2"/>
<dbReference type="Pfam" id="PF01594">
    <property type="entry name" value="AI-2E_transport"/>
    <property type="match status" value="1"/>
</dbReference>
<comment type="similarity">
    <text evidence="2">Belongs to the autoinducer-2 exporter (AI-2E) (TC 2.A.86) family.</text>
</comment>
<evidence type="ECO:0000256" key="5">
    <source>
        <dbReference type="ARBA" id="ARBA00023136"/>
    </source>
</evidence>
<keyword evidence="3 7" id="KW-0812">Transmembrane</keyword>
<feature type="region of interest" description="Disordered" evidence="6">
    <location>
        <begin position="357"/>
        <end position="378"/>
    </location>
</feature>
<feature type="transmembrane region" description="Helical" evidence="7">
    <location>
        <begin position="225"/>
        <end position="255"/>
    </location>
</feature>
<proteinExistence type="inferred from homology"/>
<evidence type="ECO:0000313" key="8">
    <source>
        <dbReference type="EMBL" id="RXK81203.1"/>
    </source>
</evidence>
<feature type="transmembrane region" description="Helical" evidence="7">
    <location>
        <begin position="136"/>
        <end position="158"/>
    </location>
</feature>